<gene>
    <name evidence="2" type="ORF">D917_05191</name>
</gene>
<sequence length="124" mass="13980">MVETMGDVPSAMEVEETDGSRDLFTSQQFTASNANASDGGRQATDSMKSNNMVFVIPGRVPPTVRSTREEGKEYCLNCTLATSDLKKDECPVCYRIRSKWKIVMVLPIREGRTEYHGLIWRKNL</sequence>
<evidence type="ECO:0000313" key="2">
    <source>
        <dbReference type="EMBL" id="OUC49642.1"/>
    </source>
</evidence>
<dbReference type="AlphaFoldDB" id="A0A1Y3EWT5"/>
<dbReference type="Proteomes" id="UP000243006">
    <property type="component" value="Unassembled WGS sequence"/>
</dbReference>
<evidence type="ECO:0000256" key="1">
    <source>
        <dbReference type="SAM" id="MobiDB-lite"/>
    </source>
</evidence>
<reference evidence="2 3" key="1">
    <citation type="submission" date="2015-04" db="EMBL/GenBank/DDBJ databases">
        <title>Draft genome of the roundworm Trichinella nativa.</title>
        <authorList>
            <person name="Mitreva M."/>
        </authorList>
    </citation>
    <scope>NUCLEOTIDE SEQUENCE [LARGE SCALE GENOMIC DNA]</scope>
    <source>
        <strain evidence="2 3">ISS45</strain>
    </source>
</reference>
<accession>A0A1Y3EWT5</accession>
<evidence type="ECO:0000313" key="3">
    <source>
        <dbReference type="Proteomes" id="UP000243006"/>
    </source>
</evidence>
<feature type="region of interest" description="Disordered" evidence="1">
    <location>
        <begin position="1"/>
        <end position="21"/>
    </location>
</feature>
<feature type="region of interest" description="Disordered" evidence="1">
    <location>
        <begin position="29"/>
        <end position="48"/>
    </location>
</feature>
<protein>
    <submittedName>
        <fullName evidence="2">Uncharacterized protein</fullName>
    </submittedName>
</protein>
<proteinExistence type="predicted"/>
<organism evidence="2 3">
    <name type="scientific">Trichinella nativa</name>
    <dbReference type="NCBI Taxonomy" id="6335"/>
    <lineage>
        <taxon>Eukaryota</taxon>
        <taxon>Metazoa</taxon>
        <taxon>Ecdysozoa</taxon>
        <taxon>Nematoda</taxon>
        <taxon>Enoplea</taxon>
        <taxon>Dorylaimia</taxon>
        <taxon>Trichinellida</taxon>
        <taxon>Trichinellidae</taxon>
        <taxon>Trichinella</taxon>
    </lineage>
</organism>
<dbReference type="EMBL" id="LVZM01000663">
    <property type="protein sequence ID" value="OUC49642.1"/>
    <property type="molecule type" value="Genomic_DNA"/>
</dbReference>
<name>A0A1Y3EWT5_9BILA</name>
<comment type="caution">
    <text evidence="2">The sequence shown here is derived from an EMBL/GenBank/DDBJ whole genome shotgun (WGS) entry which is preliminary data.</text>
</comment>